<evidence type="ECO:0000256" key="4">
    <source>
        <dbReference type="HAMAP-Rule" id="MF_00214"/>
    </source>
</evidence>
<accession>A0A371NE59</accession>
<keyword evidence="6" id="KW-1185">Reference proteome</keyword>
<dbReference type="SUPFAM" id="SSF51569">
    <property type="entry name" value="Aldolase"/>
    <property type="match status" value="1"/>
</dbReference>
<dbReference type="GO" id="GO:0008652">
    <property type="term" value="P:amino acid biosynthetic process"/>
    <property type="evidence" value="ECO:0007669"/>
    <property type="project" value="UniProtKB-KW"/>
</dbReference>
<comment type="similarity">
    <text evidence="4">Belongs to the type-I 3-dehydroquinase family.</text>
</comment>
<feature type="binding site" evidence="4">
    <location>
        <position position="181"/>
    </location>
    <ligand>
        <name>3-dehydroquinate</name>
        <dbReference type="ChEBI" id="CHEBI:32364"/>
    </ligand>
</feature>
<dbReference type="GeneID" id="77402976"/>
<comment type="pathway">
    <text evidence="4">Metabolic intermediate biosynthesis; chorismate biosynthesis; chorismate from D-erythrose 4-phosphate and phosphoenolpyruvate: step 3/7.</text>
</comment>
<gene>
    <name evidence="4" type="primary">aroD</name>
    <name evidence="5" type="ORF">C7452_0804</name>
</gene>
<comment type="subunit">
    <text evidence="4">Homodimer.</text>
</comment>
<feature type="binding site" evidence="4">
    <location>
        <begin position="33"/>
        <end position="35"/>
    </location>
    <ligand>
        <name>3-dehydroquinate</name>
        <dbReference type="ChEBI" id="CHEBI:32364"/>
    </ligand>
</feature>
<comment type="caution">
    <text evidence="4">Lacks conserved residue(s) required for the propagation of feature annotation.</text>
</comment>
<evidence type="ECO:0000256" key="3">
    <source>
        <dbReference type="ARBA" id="ARBA00023270"/>
    </source>
</evidence>
<dbReference type="Gene3D" id="3.20.20.70">
    <property type="entry name" value="Aldolase class I"/>
    <property type="match status" value="1"/>
</dbReference>
<feature type="active site" description="Schiff-base intermediate with substrate" evidence="4">
    <location>
        <position position="144"/>
    </location>
</feature>
<dbReference type="InterPro" id="IPR050146">
    <property type="entry name" value="Type-I_3-dehydroquinase"/>
</dbReference>
<dbReference type="EC" id="4.2.1.10" evidence="4"/>
<dbReference type="PANTHER" id="PTHR43699:SF1">
    <property type="entry name" value="3-DEHYDROQUINATE DEHYDRATASE"/>
    <property type="match status" value="1"/>
</dbReference>
<protein>
    <recommendedName>
        <fullName evidence="4">3-dehydroquinate dehydratase</fullName>
        <shortName evidence="4">3-dehydroquinase</shortName>
        <ecNumber evidence="4">4.2.1.10</ecNumber>
    </recommendedName>
    <alternativeName>
        <fullName evidence="4">Type I DHQase</fullName>
    </alternativeName>
    <alternativeName>
        <fullName evidence="4">Type I dehydroquinase</fullName>
        <shortName evidence="4">DHQ1</shortName>
    </alternativeName>
</protein>
<keyword evidence="2 4" id="KW-0456">Lyase</keyword>
<dbReference type="UniPathway" id="UPA00053">
    <property type="reaction ID" value="UER00086"/>
</dbReference>
<dbReference type="InterPro" id="IPR013785">
    <property type="entry name" value="Aldolase_TIM"/>
</dbReference>
<keyword evidence="3 4" id="KW-0704">Schiff base</keyword>
<evidence type="ECO:0000256" key="1">
    <source>
        <dbReference type="ARBA" id="ARBA00001864"/>
    </source>
</evidence>
<evidence type="ECO:0000313" key="6">
    <source>
        <dbReference type="Proteomes" id="UP000256864"/>
    </source>
</evidence>
<dbReference type="GO" id="GO:0046279">
    <property type="term" value="P:3,4-dihydroxybenzoate biosynthetic process"/>
    <property type="evidence" value="ECO:0007669"/>
    <property type="project" value="TreeGrafter"/>
</dbReference>
<comment type="function">
    <text evidence="4">Involved in the third step of the chorismate pathway, which leads to the biosynthesis of aromatic amino acids. Catalyzes the cis-dehydration of 3-dehydroquinate (DHQ) and introduces the first double bond of the aromatic ring to yield 3-dehydroshikimate.</text>
</comment>
<dbReference type="EMBL" id="QREL01000001">
    <property type="protein sequence ID" value="REE28781.1"/>
    <property type="molecule type" value="Genomic_DNA"/>
</dbReference>
<comment type="caution">
    <text evidence="5">The sequence shown here is derived from an EMBL/GenBank/DDBJ whole genome shotgun (WGS) entry which is preliminary data.</text>
</comment>
<comment type="catalytic activity">
    <reaction evidence="1 4">
        <text>3-dehydroquinate = 3-dehydroshikimate + H2O</text>
        <dbReference type="Rhea" id="RHEA:21096"/>
        <dbReference type="ChEBI" id="CHEBI:15377"/>
        <dbReference type="ChEBI" id="CHEBI:16630"/>
        <dbReference type="ChEBI" id="CHEBI:32364"/>
        <dbReference type="EC" id="4.2.1.10"/>
    </reaction>
</comment>
<sequence>MNTKICVPVFEKTAPEVTESAGRAIDAGADILEIRIDGLQNPGEVNIRELIEDIGFPVIATNRSPVEGGHFSGSEDERIKLLMAAAEVADFVDIELSSAREDIERVTGSARRSIVSYHNFRETPSLEALLRIVRMAKEMGDIAKVAVMPENLADTLVVLQLLTFEEDTVAISMGELGKYTRVAAALFGSPITFASMGRGTAPGQMDVDVTRKMIRELMPED</sequence>
<dbReference type="Pfam" id="PF01487">
    <property type="entry name" value="DHquinase_I"/>
    <property type="match status" value="1"/>
</dbReference>
<reference evidence="5 6" key="1">
    <citation type="submission" date="2018-07" db="EMBL/GenBank/DDBJ databases">
        <title>Genomic Encyclopedia of Type Strains, Phase IV (KMG-IV): sequencing the most valuable type-strain genomes for metagenomic binning, comparative biology and taxonomic classification.</title>
        <authorList>
            <person name="Goeker M."/>
        </authorList>
    </citation>
    <scope>NUCLEOTIDE SEQUENCE [LARGE SCALE GENOMIC DNA]</scope>
    <source>
        <strain evidence="5 6">DSM 7466</strain>
    </source>
</reference>
<dbReference type="HAMAP" id="MF_00214">
    <property type="entry name" value="AroD"/>
    <property type="match status" value="1"/>
</dbReference>
<dbReference type="AlphaFoldDB" id="A0A371NE59"/>
<dbReference type="PANTHER" id="PTHR43699">
    <property type="entry name" value="3-DEHYDROQUINATE DEHYDRATASE"/>
    <property type="match status" value="1"/>
</dbReference>
<dbReference type="GeneID" id="24853705"/>
<dbReference type="InterPro" id="IPR001381">
    <property type="entry name" value="DHquinase_I"/>
</dbReference>
<keyword evidence="4" id="KW-0057">Aromatic amino acid biosynthesis</keyword>
<dbReference type="GO" id="GO:0003855">
    <property type="term" value="F:3-dehydroquinate dehydratase activity"/>
    <property type="evidence" value="ECO:0007669"/>
    <property type="project" value="UniProtKB-UniRule"/>
</dbReference>
<evidence type="ECO:0000256" key="2">
    <source>
        <dbReference type="ARBA" id="ARBA00023239"/>
    </source>
</evidence>
<dbReference type="CDD" id="cd00502">
    <property type="entry name" value="DHQase_I"/>
    <property type="match status" value="1"/>
</dbReference>
<feature type="binding site" evidence="4">
    <location>
        <position position="200"/>
    </location>
    <ligand>
        <name>3-dehydroquinate</name>
        <dbReference type="ChEBI" id="CHEBI:32364"/>
    </ligand>
</feature>
<proteinExistence type="inferred from homology"/>
<organism evidence="5 6">
    <name type="scientific">Methanothermobacter defluvii</name>
    <dbReference type="NCBI Taxonomy" id="49339"/>
    <lineage>
        <taxon>Archaea</taxon>
        <taxon>Methanobacteriati</taxon>
        <taxon>Methanobacteriota</taxon>
        <taxon>Methanomada group</taxon>
        <taxon>Methanobacteria</taxon>
        <taxon>Methanobacteriales</taxon>
        <taxon>Methanobacteriaceae</taxon>
        <taxon>Methanothermobacter</taxon>
    </lineage>
</organism>
<feature type="binding site" evidence="4">
    <location>
        <position position="204"/>
    </location>
    <ligand>
        <name>3-dehydroquinate</name>
        <dbReference type="ChEBI" id="CHEBI:32364"/>
    </ligand>
</feature>
<feature type="active site" description="Proton donor/acceptor" evidence="4">
    <location>
        <position position="118"/>
    </location>
</feature>
<feature type="binding site" evidence="4">
    <location>
        <position position="63"/>
    </location>
    <ligand>
        <name>3-dehydroquinate</name>
        <dbReference type="ChEBI" id="CHEBI:32364"/>
    </ligand>
</feature>
<dbReference type="Proteomes" id="UP000256864">
    <property type="component" value="Unassembled WGS sequence"/>
</dbReference>
<evidence type="ECO:0000313" key="5">
    <source>
        <dbReference type="EMBL" id="REE28781.1"/>
    </source>
</evidence>
<dbReference type="GO" id="GO:0009073">
    <property type="term" value="P:aromatic amino acid family biosynthetic process"/>
    <property type="evidence" value="ECO:0007669"/>
    <property type="project" value="UniProtKB-KW"/>
</dbReference>
<dbReference type="NCBIfam" id="TIGR01093">
    <property type="entry name" value="aroD"/>
    <property type="match status" value="1"/>
</dbReference>
<dbReference type="GO" id="GO:0009423">
    <property type="term" value="P:chorismate biosynthetic process"/>
    <property type="evidence" value="ECO:0007669"/>
    <property type="project" value="UniProtKB-UniRule"/>
</dbReference>
<dbReference type="RefSeq" id="WP_048175372.1">
    <property type="nucleotide sequence ID" value="NZ_QREL01000001.1"/>
</dbReference>
<keyword evidence="4" id="KW-0028">Amino-acid biosynthesis</keyword>
<name>A0A371NE59_9EURY</name>